<evidence type="ECO:0000256" key="1">
    <source>
        <dbReference type="ARBA" id="ARBA00010371"/>
    </source>
</evidence>
<reference evidence="13" key="1">
    <citation type="submission" date="2023-07" db="EMBL/GenBank/DDBJ databases">
        <title>Chryseobacterium sp. strain PBS4-4 Genome sequencing and assembly.</title>
        <authorList>
            <person name="Jung Y."/>
        </authorList>
    </citation>
    <scope>NUCLEOTIDE SEQUENCE [LARGE SCALE GENOMIC DNA]</scope>
    <source>
        <strain evidence="13">PBS4-4</strain>
    </source>
</reference>
<evidence type="ECO:0000256" key="6">
    <source>
        <dbReference type="ARBA" id="ARBA00023002"/>
    </source>
</evidence>
<dbReference type="EC" id="1.3.1.104" evidence="9"/>
<organism evidence="12 13">
    <name type="scientific">Chryseobacterium edaphi</name>
    <dbReference type="NCBI Taxonomy" id="2976532"/>
    <lineage>
        <taxon>Bacteria</taxon>
        <taxon>Pseudomonadati</taxon>
        <taxon>Bacteroidota</taxon>
        <taxon>Flavobacteriia</taxon>
        <taxon>Flavobacteriales</taxon>
        <taxon>Weeksellaceae</taxon>
        <taxon>Chryseobacterium group</taxon>
        <taxon>Chryseobacterium</taxon>
    </lineage>
</organism>
<dbReference type="InterPro" id="IPR020843">
    <property type="entry name" value="ER"/>
</dbReference>
<proteinExistence type="inferred from homology"/>
<evidence type="ECO:0000256" key="4">
    <source>
        <dbReference type="ARBA" id="ARBA00022857"/>
    </source>
</evidence>
<comment type="caution">
    <text evidence="12">The sequence shown here is derived from an EMBL/GenBank/DDBJ whole genome shotgun (WGS) entry which is preliminary data.</text>
</comment>
<evidence type="ECO:0000256" key="9">
    <source>
        <dbReference type="ARBA" id="ARBA00038963"/>
    </source>
</evidence>
<keyword evidence="13" id="KW-1185">Reference proteome</keyword>
<dbReference type="EMBL" id="JAOTEM010000002">
    <property type="protein sequence ID" value="MCU7617742.1"/>
    <property type="molecule type" value="Genomic_DNA"/>
</dbReference>
<sequence length="321" mass="34538">MKAIHLTAYGDPLKNLQLLDIPEPSKPELGEVIIRMEYSPIDPSDLLLAKGIYAIRPELPAVIGGQGIGIVEELGTEVTNVKIGDRVSLPFGTYAWSEKVKAKASELFVIPEELNVQQAAMIAINPPTAVLLLDEFVQLSAGDWIVINAANSSVANTIITVAKSRGIKTLGIVRRTDAVHTALKAGADIVLVESETVVEEAKIATDNANIRLGLDAVSGEASGTLAQILGLDSHLVTYAVLSLQPMVISAVDIIFKRITLHGFWMFLPQYLPKLHKAKEEAAKLIADGSLNVPIASIYRLDQIAKAVAHTEKGEKVLLSFE</sequence>
<dbReference type="InterPro" id="IPR011032">
    <property type="entry name" value="GroES-like_sf"/>
</dbReference>
<evidence type="ECO:0000256" key="5">
    <source>
        <dbReference type="ARBA" id="ARBA00022946"/>
    </source>
</evidence>
<dbReference type="Proteomes" id="UP001208649">
    <property type="component" value="Unassembled WGS sequence"/>
</dbReference>
<dbReference type="SUPFAM" id="SSF50129">
    <property type="entry name" value="GroES-like"/>
    <property type="match status" value="1"/>
</dbReference>
<dbReference type="SMART" id="SM00829">
    <property type="entry name" value="PKS_ER"/>
    <property type="match status" value="1"/>
</dbReference>
<evidence type="ECO:0000256" key="3">
    <source>
        <dbReference type="ARBA" id="ARBA00022832"/>
    </source>
</evidence>
<protein>
    <recommendedName>
        <fullName evidence="9">enoyl-[acyl-carrier-protein] reductase</fullName>
        <ecNumber evidence="9">1.3.1.104</ecNumber>
    </recommendedName>
</protein>
<dbReference type="CDD" id="cd05282">
    <property type="entry name" value="ETR_like"/>
    <property type="match status" value="1"/>
</dbReference>
<feature type="domain" description="Enoyl reductase (ER)" evidence="11">
    <location>
        <begin position="11"/>
        <end position="318"/>
    </location>
</feature>
<dbReference type="Gene3D" id="3.40.50.720">
    <property type="entry name" value="NAD(P)-binding Rossmann-like Domain"/>
    <property type="match status" value="1"/>
</dbReference>
<name>A0ABT2W6A8_9FLAO</name>
<dbReference type="PANTHER" id="PTHR43981">
    <property type="entry name" value="ENOYL-[ACYL-CARRIER-PROTEIN] REDUCTASE, MITOCHONDRIAL"/>
    <property type="match status" value="1"/>
</dbReference>
<keyword evidence="6" id="KW-0560">Oxidoreductase</keyword>
<evidence type="ECO:0000313" key="13">
    <source>
        <dbReference type="Proteomes" id="UP001208649"/>
    </source>
</evidence>
<dbReference type="Gene3D" id="3.90.180.10">
    <property type="entry name" value="Medium-chain alcohol dehydrogenases, catalytic domain"/>
    <property type="match status" value="1"/>
</dbReference>
<dbReference type="InterPro" id="IPR013154">
    <property type="entry name" value="ADH-like_N"/>
</dbReference>
<accession>A0ABT2W6A8</accession>
<evidence type="ECO:0000256" key="7">
    <source>
        <dbReference type="ARBA" id="ARBA00023098"/>
    </source>
</evidence>
<dbReference type="RefSeq" id="WP_263003171.1">
    <property type="nucleotide sequence ID" value="NZ_JAOTEM010000002.1"/>
</dbReference>
<dbReference type="PANTHER" id="PTHR43981:SF2">
    <property type="entry name" value="ENOYL-[ACYL-CARRIER-PROTEIN] REDUCTASE, MITOCHONDRIAL"/>
    <property type="match status" value="1"/>
</dbReference>
<evidence type="ECO:0000256" key="8">
    <source>
        <dbReference type="ARBA" id="ARBA00023160"/>
    </source>
</evidence>
<keyword evidence="4" id="KW-0521">NADP</keyword>
<keyword evidence="7" id="KW-0443">Lipid metabolism</keyword>
<evidence type="ECO:0000256" key="2">
    <source>
        <dbReference type="ARBA" id="ARBA00022516"/>
    </source>
</evidence>
<dbReference type="InterPro" id="IPR036291">
    <property type="entry name" value="NAD(P)-bd_dom_sf"/>
</dbReference>
<keyword evidence="2" id="KW-0444">Lipid biosynthesis</keyword>
<dbReference type="Pfam" id="PF00107">
    <property type="entry name" value="ADH_zinc_N"/>
    <property type="match status" value="1"/>
</dbReference>
<evidence type="ECO:0000256" key="10">
    <source>
        <dbReference type="ARBA" id="ARBA00048843"/>
    </source>
</evidence>
<keyword evidence="8" id="KW-0275">Fatty acid biosynthesis</keyword>
<dbReference type="Pfam" id="PF08240">
    <property type="entry name" value="ADH_N"/>
    <property type="match status" value="1"/>
</dbReference>
<dbReference type="InterPro" id="IPR013149">
    <property type="entry name" value="ADH-like_C"/>
</dbReference>
<keyword evidence="5" id="KW-0809">Transit peptide</keyword>
<comment type="catalytic activity">
    <reaction evidence="10">
        <text>a 2,3-saturated acyl-[ACP] + NADP(+) = a (2E)-enoyl-[ACP] + NADPH + H(+)</text>
        <dbReference type="Rhea" id="RHEA:22564"/>
        <dbReference type="Rhea" id="RHEA-COMP:9925"/>
        <dbReference type="Rhea" id="RHEA-COMP:9926"/>
        <dbReference type="ChEBI" id="CHEBI:15378"/>
        <dbReference type="ChEBI" id="CHEBI:57783"/>
        <dbReference type="ChEBI" id="CHEBI:58349"/>
        <dbReference type="ChEBI" id="CHEBI:78784"/>
        <dbReference type="ChEBI" id="CHEBI:78785"/>
        <dbReference type="EC" id="1.3.1.104"/>
    </reaction>
</comment>
<dbReference type="SUPFAM" id="SSF51735">
    <property type="entry name" value="NAD(P)-binding Rossmann-fold domains"/>
    <property type="match status" value="1"/>
</dbReference>
<evidence type="ECO:0000259" key="11">
    <source>
        <dbReference type="SMART" id="SM00829"/>
    </source>
</evidence>
<comment type="similarity">
    <text evidence="1">Belongs to the zinc-containing alcohol dehydrogenase family. Quinone oxidoreductase subfamily.</text>
</comment>
<dbReference type="InterPro" id="IPR051034">
    <property type="entry name" value="Mito_Enoyl-ACP_Reductase"/>
</dbReference>
<gene>
    <name evidence="12" type="ORF">NZ698_11080</name>
</gene>
<keyword evidence="3" id="KW-0276">Fatty acid metabolism</keyword>
<evidence type="ECO:0000313" key="12">
    <source>
        <dbReference type="EMBL" id="MCU7617742.1"/>
    </source>
</evidence>